<feature type="chain" id="PRO_5023298106" description="Transmembrane protein gp41" evidence="33">
    <location>
        <begin position="518"/>
        <end position="871"/>
    </location>
</feature>
<keyword evidence="21 33" id="KW-1164">Virus endocytosis by host</keyword>
<keyword evidence="30 33" id="KW-0449">Lipoprotein</keyword>
<dbReference type="Pfam" id="PF00517">
    <property type="entry name" value="GP41"/>
    <property type="match status" value="1"/>
</dbReference>
<comment type="subunit">
    <text evidence="33">The mature envelope protein (Env) consists of a homotrimer of non-covalently associated gp120-gp41 heterodimers. The resulting complex protrudes from the virus surface as a spike. There seems to be as few as 10 spikes on the average virion. Surface protein gp120 interacts with host CD4, CCR5 and CXCR4. Gp120 also interacts with the C-type lectins CD209/DC-SIGN and CLEC4M/DC-SIGNR (collectively referred to as DC-SIGN(R)). Gp120 and gp41 interact with GalCer. Gp120 interacts with host ITGA4/ITGB7 complex; on CD4+ T-cells, this interaction results in rapid activation of integrin ITGAL/LFA-1, which facilitates efficient cell-to-cell spreading of HIV-1. Gp120 interacts with cell-associated heparan sulfate; this interaction increases virus infectivity on permissive cells and may be involved in infection of CD4- cells.</text>
</comment>
<feature type="topological domain" description="Cytoplasmic" evidence="33">
    <location>
        <begin position="712"/>
        <end position="871"/>
    </location>
</feature>
<evidence type="ECO:0000256" key="14">
    <source>
        <dbReference type="ARBA" id="ARBA00022692"/>
    </source>
</evidence>
<feature type="region of interest" description="Disordered" evidence="35">
    <location>
        <begin position="137"/>
        <end position="158"/>
    </location>
</feature>
<keyword evidence="27 33" id="KW-1015">Disulfide bond</keyword>
<evidence type="ECO:0000256" key="15">
    <source>
        <dbReference type="ARBA" id="ARBA00022703"/>
    </source>
</evidence>
<dbReference type="GO" id="GO:0044175">
    <property type="term" value="C:host cell endosome membrane"/>
    <property type="evidence" value="ECO:0007669"/>
    <property type="project" value="UniProtKB-SubCell"/>
</dbReference>
<dbReference type="GO" id="GO:0075512">
    <property type="term" value="P:clathrin-dependent endocytosis of virus by host cell"/>
    <property type="evidence" value="ECO:0007669"/>
    <property type="project" value="UniProtKB-UniRule"/>
</dbReference>
<feature type="disulfide bond" evidence="33">
    <location>
        <begin position="238"/>
        <end position="249"/>
    </location>
</feature>
<evidence type="ECO:0000256" key="31">
    <source>
        <dbReference type="ARBA" id="ARBA00023296"/>
    </source>
</evidence>
<evidence type="ECO:0000256" key="10">
    <source>
        <dbReference type="ARBA" id="ARBA00022570"/>
    </source>
</evidence>
<feature type="chain" id="PRO_5023298104" description="Envelope glycoprotein gp160" evidence="33">
    <location>
        <begin position="32"/>
        <end position="871"/>
    </location>
</feature>
<evidence type="ECO:0000256" key="23">
    <source>
        <dbReference type="ARBA" id="ARBA00023046"/>
    </source>
</evidence>
<evidence type="ECO:0000256" key="16">
    <source>
        <dbReference type="ARBA" id="ARBA00022729"/>
    </source>
</evidence>
<feature type="region of interest" description="CD4-binding loop" evidence="33">
    <location>
        <begin position="373"/>
        <end position="383"/>
    </location>
</feature>
<keyword evidence="29 33" id="KW-0899">Viral immunoevasion</keyword>
<evidence type="ECO:0000256" key="19">
    <source>
        <dbReference type="ARBA" id="ARBA00022870"/>
    </source>
</evidence>
<comment type="similarity">
    <text evidence="33">Belongs to the HIV-1 env protein family.</text>
</comment>
<keyword evidence="31 33" id="KW-1160">Virus entry into host cell</keyword>
<keyword evidence="15 33" id="KW-0053">Apoptosis</keyword>
<evidence type="ECO:0000256" key="3">
    <source>
        <dbReference type="ARBA" id="ARBA00004505"/>
    </source>
</evidence>
<keyword evidence="20 33" id="KW-0261">Viral envelope protein</keyword>
<proteinExistence type="inferred from homology"/>
<feature type="disulfide bond" evidence="33">
    <location>
        <begin position="53"/>
        <end position="73"/>
    </location>
</feature>
<dbReference type="Gene3D" id="2.170.40.20">
    <property type="entry name" value="Human immunodeficiency virus 1, Gp160, envelope glycoprotein"/>
    <property type="match status" value="2"/>
</dbReference>
<feature type="disulfide bond" evidence="33">
    <location>
        <begin position="228"/>
        <end position="257"/>
    </location>
</feature>
<organismHost>
    <name type="scientific">Homo sapiens</name>
    <name type="common">Human</name>
    <dbReference type="NCBI Taxonomy" id="9606"/>
</organismHost>
<keyword evidence="12 33" id="KW-1162">Viral penetration into host cytoplasm</keyword>
<comment type="miscellaneous">
    <text evidence="33">Inhibitors targeting HIV-1 viral envelope proteins are used as antiretroviral drugs. Attachment of virions to the cell surface via non-specific interactions and CD4 binding can be blocked by inhibitors that include cyanovirin-N, cyclotriazadisulfonamide analogs, PRO 2000, TNX 355 and PRO 542. In addition, BMS 806 can block CD4-induced conformational changes. Env interactions with the coreceptor molecules can be targeted by CCR5 antagonists including SCH-D, maraviroc (UK 427857) and aplaviroc (GW 873140), and the CXCR4 antagonist AMD 070. Fusion of viral and cellular membranes can be inhibited by peptides such as enfuvirtide and tifuvirtide (T 1249). Resistance to inhibitors associated with mutations in Env are observed. Most of the time, single mutations confer only a modest reduction in drug susceptibility. Combination of several mutations is usually required to develop a high-level drug resistance.</text>
</comment>
<keyword evidence="22 33" id="KW-1133">Transmembrane helix</keyword>
<organism evidence="38">
    <name type="scientific">Human immunodeficiency virus type 1</name>
    <name type="common">HIV-1</name>
    <dbReference type="NCBI Taxonomy" id="11676"/>
    <lineage>
        <taxon>Viruses</taxon>
        <taxon>Riboviria</taxon>
        <taxon>Pararnavirae</taxon>
        <taxon>Artverviricota</taxon>
        <taxon>Revtraviricetes</taxon>
        <taxon>Ortervirales</taxon>
        <taxon>Retroviridae</taxon>
        <taxon>Orthoretrovirinae</taxon>
        <taxon>Lentivirus</taxon>
        <taxon>Lentivirus humimdef1</taxon>
    </lineage>
</organism>
<evidence type="ECO:0000256" key="32">
    <source>
        <dbReference type="ARBA" id="ARBA00062028"/>
    </source>
</evidence>
<evidence type="ECO:0000256" key="29">
    <source>
        <dbReference type="ARBA" id="ARBA00023280"/>
    </source>
</evidence>
<gene>
    <name evidence="33 38" type="primary">env</name>
</gene>
<dbReference type="InterPro" id="IPR000328">
    <property type="entry name" value="GP41-like"/>
</dbReference>
<feature type="transmembrane region" description="Helical" evidence="34">
    <location>
        <begin position="684"/>
        <end position="711"/>
    </location>
</feature>
<keyword evidence="17 33" id="KW-1161">Viral attachment to host cell</keyword>
<keyword evidence="24 33" id="KW-0175">Coiled coil</keyword>
<comment type="caution">
    <text evidence="33">Lacks conserved residue(s) required for the propagation of feature annotation.</text>
</comment>
<dbReference type="GO" id="GO:0005198">
    <property type="term" value="F:structural molecule activity"/>
    <property type="evidence" value="ECO:0007669"/>
    <property type="project" value="UniProtKB-UniRule"/>
</dbReference>
<keyword evidence="13 33" id="KW-0165">Cleavage on pair of basic residues</keyword>
<evidence type="ECO:0000256" key="9">
    <source>
        <dbReference type="ARBA" id="ARBA00022511"/>
    </source>
</evidence>
<dbReference type="HAMAP" id="MF_04083">
    <property type="entry name" value="HIV_ENV"/>
    <property type="match status" value="1"/>
</dbReference>
<dbReference type="FunFam" id="1.10.287.210:FF:000001">
    <property type="entry name" value="Envelope glycoprotein gp160"/>
    <property type="match status" value="1"/>
</dbReference>
<dbReference type="GO" id="GO:0019062">
    <property type="term" value="P:virion attachment to host cell"/>
    <property type="evidence" value="ECO:0007669"/>
    <property type="project" value="UniProtKB-UniRule"/>
</dbReference>
<dbReference type="InterPro" id="IPR000777">
    <property type="entry name" value="HIV1_Gp120"/>
</dbReference>
<evidence type="ECO:0000313" key="38">
    <source>
        <dbReference type="EMBL" id="AEQ75999.1"/>
    </source>
</evidence>
<evidence type="ECO:0000256" key="27">
    <source>
        <dbReference type="ARBA" id="ARBA00023157"/>
    </source>
</evidence>
<dbReference type="InterPro" id="IPR036377">
    <property type="entry name" value="Gp120_core_sf"/>
</dbReference>
<dbReference type="GO" id="GO:0052031">
    <property type="term" value="P:symbiont-mediated perturbation of host defense response"/>
    <property type="evidence" value="ECO:0007669"/>
    <property type="project" value="UniProtKB-UniRule"/>
</dbReference>
<comment type="PTM">
    <text evidence="33">Specific enzymatic cleavages in vivo yield mature proteins. Envelope glycoproteins are synthesized as a inactive precursor that is heavily N-glycosylated and processed likely by host cell furin in the Golgi to yield the mature SU and TM proteins. The cleavage site between SU and TM requires the minimal sequence [KR]-X-[KR]-R. About 2 of the 9 disulfide bonds of gp41 are reduced by P4HB/PDI, following binding to CD4 receptor.</text>
</comment>
<dbReference type="GO" id="GO:0055036">
    <property type="term" value="C:virion membrane"/>
    <property type="evidence" value="ECO:0007669"/>
    <property type="project" value="UniProtKB-SubCell"/>
</dbReference>
<reference evidence="38" key="1">
    <citation type="journal article" date="2011" name="PLoS Pathog.">
        <title>HIV-1 Replication in the Central Nervous System Occurs in Two Distinct Cell Types.</title>
        <authorList>
            <person name="Schnell G."/>
            <person name="Joseph S."/>
            <person name="Spudich S."/>
            <person name="Price R.W."/>
            <person name="Swanstrom R."/>
        </authorList>
    </citation>
    <scope>NUCLEOTIDE SEQUENCE</scope>
    <source>
        <strain evidence="38">7115_C3_</strain>
    </source>
</reference>
<comment type="function">
    <text evidence="33">Transmembrane protein gp41: Acts as a class I viral fusion protein. Under the current model, the protein has at least 3 conformational states: pre-fusion native state, pre-hairpin intermediate state, and post-fusion hairpin state. During fusion of viral and target intracellular membranes, the coiled coil regions (heptad repeats) assume a trimer-of-hairpins structure, positioning the fusion peptide in close proximity to the C-terminal region of the ectodomain. The formation of this structure appears to drive apposition and subsequent fusion of viral and target cell membranes. Complete fusion occurs in host cell endosomes and is dynamin-dependent, however some lipid transfer might occur at the plasma membrane. The virus undergoes clathrin-dependent internalization long before endosomal fusion, thus minimizing the surface exposure of conserved viral epitopes during fusion and reducing the efficacy of inhibitors targeting these epitopes. Membranes fusion leads to delivery of the nucleocapsid into the cytoplasm.</text>
</comment>
<keyword evidence="25 33" id="KW-0472">Membrane</keyword>
<comment type="miscellaneous">
    <text evidence="33">HIV-1 lineages are divided in three main groups, M (for Major), O (for Outlier), and N (for New, or Non-M, Non-O). The vast majority of strains found worldwide belong to the group M. Group O seems to be endemic to and largely confined to Cameroon and neighboring countries in West Central Africa, where these viruses represent a small minority of HIV-1 strains. The group N is represented by a limited number of isolates from Cameroonian persons. The group M is further subdivided in 9 clades or subtypes (A to D, F to H, J and K).</text>
</comment>
<evidence type="ECO:0000256" key="24">
    <source>
        <dbReference type="ARBA" id="ARBA00023054"/>
    </source>
</evidence>
<evidence type="ECO:0000256" key="17">
    <source>
        <dbReference type="ARBA" id="ARBA00022804"/>
    </source>
</evidence>
<evidence type="ECO:0000256" key="18">
    <source>
        <dbReference type="ARBA" id="ARBA00022844"/>
    </source>
</evidence>
<evidence type="ECO:0000256" key="30">
    <source>
        <dbReference type="ARBA" id="ARBA00023288"/>
    </source>
</evidence>
<comment type="subcellular location">
    <subcellularLocation>
        <location evidence="3">Host cell membrane</location>
        <topology evidence="3">Peripheral membrane protein</topology>
    </subcellularLocation>
    <subcellularLocation>
        <location evidence="1">Host cell membrane</location>
        <topology evidence="1">Single-pass type I membrane protein</topology>
    </subcellularLocation>
    <subcellularLocation>
        <location evidence="2">Host endosome membrane</location>
        <topology evidence="2">Peripheral membrane protein</topology>
    </subcellularLocation>
    <subcellularLocation>
        <location evidence="5">Host endosome membrane</location>
        <topology evidence="5">Single-pass type I membrane protein</topology>
    </subcellularLocation>
    <subcellularLocation>
        <location evidence="6">Virion membrane</location>
        <topology evidence="6">Peripheral membrane protein</topology>
    </subcellularLocation>
    <subcellularLocation>
        <location evidence="4">Virion membrane</location>
        <topology evidence="4">Single-pass type I membrane protein</topology>
    </subcellularLocation>
</comment>
<evidence type="ECO:0000256" key="4">
    <source>
        <dbReference type="ARBA" id="ARBA00004563"/>
    </source>
</evidence>
<evidence type="ECO:0000256" key="11">
    <source>
        <dbReference type="ARBA" id="ARBA00022581"/>
    </source>
</evidence>
<evidence type="ECO:0000256" key="1">
    <source>
        <dbReference type="ARBA" id="ARBA00004402"/>
    </source>
</evidence>
<comment type="subunit">
    <text evidence="32">The mature envelope protein (Env) consists of a homotrimer of non-covalently associated gp120-gp41 heterodimers. The resulting complex protrudes from the virus surface as a spike. There seems to be as few as 10 spikes on the average virion. Interacts with host CD4, CCR5 and CXCR4. Gp120 also interacts with the C-type lectins CD209/DC-SIGN and CLEC4M/DC-SIGNR (collectively referred to as DC-SIGN(R)). Gp120 and gp41 interact with GalCer. Gp120 interacts with host ITGA4/ITGB7 complex; on CD4+ T-cells, this interaction results in rapid activation of integrin ITGAL/LFA-1, which facilitates efficient cell-to-cell spreading of HIV-1. Gp120 interacts with cell-associated heparan sulfate; this interaction increases virus infectivity on permissive cells and may be involved in infection of CD4- cells.</text>
</comment>
<keyword evidence="9 33" id="KW-1032">Host cell membrane</keyword>
<dbReference type="GO" id="GO:0019064">
    <property type="term" value="P:fusion of virus membrane with host plasma membrane"/>
    <property type="evidence" value="ECO:0007669"/>
    <property type="project" value="UniProtKB-UniRule"/>
</dbReference>
<feature type="region of interest" description="MPER; binding to GalCer" evidence="33">
    <location>
        <begin position="668"/>
        <end position="689"/>
    </location>
</feature>
<evidence type="ECO:0000256" key="6">
    <source>
        <dbReference type="ARBA" id="ARBA00004650"/>
    </source>
</evidence>
<feature type="domain" description="Retroviral envelope protein GP41-like" evidence="37">
    <location>
        <begin position="536"/>
        <end position="725"/>
    </location>
</feature>
<keyword evidence="16 33" id="KW-0732">Signal</keyword>
<comment type="PTM">
    <text evidence="33">Highly glycosylated by host. The high number of glycan on the protein is reffered to as 'glycan shield' because it contributes to hide protein sequence from adaptive immune system.</text>
</comment>
<dbReference type="GO" id="GO:1903908">
    <property type="term" value="P:positive regulation of plasma membrane raft polarization"/>
    <property type="evidence" value="ECO:0007669"/>
    <property type="project" value="UniProtKB-UniRule"/>
</dbReference>
<evidence type="ECO:0000256" key="7">
    <source>
        <dbReference type="ARBA" id="ARBA00022506"/>
    </source>
</evidence>
<evidence type="ECO:0000256" key="12">
    <source>
        <dbReference type="ARBA" id="ARBA00022595"/>
    </source>
</evidence>
<evidence type="ECO:0000256" key="5">
    <source>
        <dbReference type="ARBA" id="ARBA00004578"/>
    </source>
</evidence>
<evidence type="ECO:0000256" key="33">
    <source>
        <dbReference type="HAMAP-Rule" id="MF_04083"/>
    </source>
</evidence>
<dbReference type="Gene3D" id="1.20.5.490">
    <property type="entry name" value="Single helix bin"/>
    <property type="match status" value="1"/>
</dbReference>
<dbReference type="Gene3D" id="1.10.287.210">
    <property type="match status" value="1"/>
</dbReference>
<keyword evidence="19 33" id="KW-1043">Host membrane</keyword>
<feature type="region of interest" description="V5" evidence="33">
    <location>
        <begin position="467"/>
        <end position="477"/>
    </location>
</feature>
<evidence type="ECO:0000259" key="36">
    <source>
        <dbReference type="Pfam" id="PF00516"/>
    </source>
</evidence>
<evidence type="ECO:0000256" key="22">
    <source>
        <dbReference type="ARBA" id="ARBA00022989"/>
    </source>
</evidence>
<keyword evidence="23 33" id="KW-1039">Host endosome</keyword>
<feature type="site" description="Cleavage; by host furin" evidence="33">
    <location>
        <begin position="517"/>
        <end position="518"/>
    </location>
</feature>
<feature type="region of interest" description="Disordered" evidence="35">
    <location>
        <begin position="725"/>
        <end position="748"/>
    </location>
</feature>
<dbReference type="GO" id="GO:0019082">
    <property type="term" value="P:viral protein processing"/>
    <property type="evidence" value="ECO:0007669"/>
    <property type="project" value="UniProtKB-UniRule"/>
</dbReference>
<keyword evidence="7 33" id="KW-1168">Fusion of virus membrane with host membrane</keyword>
<comment type="subcellular location">
    <molecule>Surface protein gp120</molecule>
    <subcellularLocation>
        <location evidence="33">Virion membrane</location>
        <topology evidence="33">Peripheral membrane protein</topology>
    </subcellularLocation>
    <subcellularLocation>
        <location evidence="33">Host cell membrane</location>
        <topology evidence="33">Peripheral membrane protein</topology>
    </subcellularLocation>
    <subcellularLocation>
        <location evidence="33">Host endosome membrane</location>
        <topology evidence="33">Single-pass type I membrane protein</topology>
    </subcellularLocation>
    <text evidence="33">The surface protein is not anchored to the viral envelope, but associates with the extravirion surface through its binding to TM. It is probably concentrated at the site of budding and incorporated into the virions possibly by contacts between the cytoplasmic tail of Env and the N-terminus of Gag.</text>
</comment>
<comment type="domain">
    <text evidence="33">The membrane proximal external region (MPER) present in gp41 is a tryptophan-rich region recognized by the antibodies 2F5, Z13, and 4E10. MPER seems to play a role in fusion.</text>
</comment>
<keyword evidence="18 33" id="KW-0946">Virion</keyword>
<dbReference type="CDD" id="cd09909">
    <property type="entry name" value="HIV-1-like_HR1-HR2"/>
    <property type="match status" value="1"/>
</dbReference>
<feature type="coiled-coil region" evidence="33">
    <location>
        <begin position="639"/>
        <end position="673"/>
    </location>
</feature>
<keyword evidence="28 33" id="KW-0325">Glycoprotein</keyword>
<comment type="function">
    <text evidence="33">Envelope glycoprotein gp160: Oligomerizes in the host endoplasmic reticulum into predominantly trimers. In a second time, gp160 transits in the host Golgi, where glycosylation is completed. The precursor is then proteolytically cleaved in the trans-Golgi and thereby activated by cellular furin or furin-like proteases to produce gp120 and gp41.</text>
</comment>
<evidence type="ECO:0000256" key="26">
    <source>
        <dbReference type="ARBA" id="ARBA00023139"/>
    </source>
</evidence>
<comment type="function">
    <text evidence="33">Surface protein gp120: Attaches the virus to the host lymphoid cell by binding to the primary receptor CD4. This interaction induces a structural rearrangement creating a high affinity binding site for a chemokine coreceptor like CXCR4 and/or CCR5. Acts as a ligand for CD209/DC-SIGN and CLEC4M/DC-SIGNR, which are respectively found on dendritic cells (DCs), and on endothelial cells of liver sinusoids and lymph node sinuses. These interactions allow capture of viral particles at mucosal surfaces by these cells and subsequent transmission to permissive cells. HIV subverts the migration properties of dendritic cells to gain access to CD4+ T-cells in lymph nodes. Virus transmission to permissive T-cells occurs either in trans (without DCs infection, through viral capture and transmission), or in cis (following DCs productive infection, through the usual CD4-gp120 interaction), thereby inducing a robust infection. In trans infection, bound virions remain infectious over days and it is proposed that they are not degraded, but protected in non-lysosomal acidic organelles within the DCs close to the cell membrane thus contributing to the viral infectious potential during DCs' migration from the periphery to the lymphoid tissues. On arrival at lymphoid tissues, intact virions recycle back to DCs' cell surface allowing virus transmission to CD4+ T-cells.</text>
</comment>
<keyword evidence="11 33" id="KW-0945">Host-virus interaction</keyword>
<evidence type="ECO:0000256" key="25">
    <source>
        <dbReference type="ARBA" id="ARBA00023136"/>
    </source>
</evidence>
<evidence type="ECO:0000256" key="34">
    <source>
        <dbReference type="RuleBase" id="RU363095"/>
    </source>
</evidence>
<feature type="domain" description="Human immunodeficiency virus 1 envelope glycoprotein Gp120" evidence="36">
    <location>
        <begin position="33"/>
        <end position="517"/>
    </location>
</feature>
<evidence type="ECO:0000256" key="35">
    <source>
        <dbReference type="SAM" id="MobiDB-lite"/>
    </source>
</evidence>
<dbReference type="GO" id="GO:1903911">
    <property type="term" value="P:positive regulation of receptor clustering"/>
    <property type="evidence" value="ECO:0007669"/>
    <property type="project" value="UniProtKB-UniRule"/>
</dbReference>
<keyword evidence="8 33" id="KW-1170">Fusion of virus membrane with host endosomal membrane</keyword>
<sequence length="871" mass="98860">MRVMEIKRNYQHLWRGGTLLLGILMICSAAEDLWVTVYYGVPVWKEATTTLFCASDAKAYDTEAHNVWATHACVPTDPSPQEVELVNVTENFNMWKNNMVEQMHEDIISLWDESLKPCVKLTPLCVTLNCTDWKGNTTNTTNTTDTTTSTPSSKGKMMEGGEMKNCSFNITSGIRDKVQKDYALFYKLDLVQIDDSDNTSYRLISCSTSVITQACPKTSFEPIPIHYCTPAGFAILKCKDKKFNGTGPCKNVSTVQCTHGIRPVVSTQLLLNGSLAEEEIVIRSENISDNVKTIIVQLNETVEINCTRPNNNTRRSIHIGPGRAFYGTDVIGDIRQAHCNISRTQWNNTLQRVVNKLREIEQFKNKTIVFKQSSGGDPEIVMHTFNCGGEFFYCNSSGLFNSTWHSNSTQNSTEGSKDTITLPCRIRQIINMWQEVGKAMYAPPIQGQIRCSSNITGILLTRDGGNVNVTDEIFRPGGGNMKDNWRSELYKYKVVQIEPLGLAPTRARRRVVQREKRAVGMGALFLGFLGAAGSTMGAASMTLTVQARTLLSGIVQQQSNLLRAIEAQQHLLQLTVWGIKQLQARVLAVERYLRDQQLLGIWGCSGKLICTTNVPWNASWSNKSMDEIWENMTWMQWEREIDNYTDLIYNLIEKSQNQQEKNEQELLALDKWASLWNWFNISHWLWYIKIFIMIVGGLIGLRIVFTVFSIVNRVRQGYSPLSFQTRFPAQRGPDRPEGIEEEGGDRDRDRSGHLVDGFLAIFWVDLRSLFLFSYHRLRDLLLIAARIVELLGRRGWELLKYWWNLLQYWSQELKNSAVSLLNTTAIAVAEGTDRVIEILQGAFRAIIHIPTRIRQGLERALLWVASGQNVV</sequence>
<feature type="disulfide bond" evidence="33">
    <location>
        <begin position="604"/>
        <end position="610"/>
    </location>
</feature>
<name>G8HDK3_HV1</name>
<dbReference type="FunFam" id="1.20.5.490:FF:000001">
    <property type="entry name" value="Envelope glycoprotein gp160"/>
    <property type="match status" value="1"/>
</dbReference>
<dbReference type="GO" id="GO:0039654">
    <property type="term" value="P:fusion of virus membrane with host endosome membrane"/>
    <property type="evidence" value="ECO:0007669"/>
    <property type="project" value="UniProtKB-UniRule"/>
</dbReference>
<evidence type="ECO:0000256" key="8">
    <source>
        <dbReference type="ARBA" id="ARBA00022510"/>
    </source>
</evidence>
<evidence type="ECO:0000256" key="20">
    <source>
        <dbReference type="ARBA" id="ARBA00022879"/>
    </source>
</evidence>
<comment type="domain">
    <text evidence="33 34">The 17 amino acids long immunosuppressive region is present in many retroviral envelope proteins. Synthetic peptides derived from this relatively conserved sequence inhibit immune function in vitro and in vivo.</text>
</comment>
<evidence type="ECO:0000259" key="37">
    <source>
        <dbReference type="Pfam" id="PF00517"/>
    </source>
</evidence>
<keyword evidence="14 33" id="KW-0812">Transmembrane</keyword>
<comment type="domain">
    <text evidence="33">Some of the most genetically diverse regions of the viral genome are present in Env. They are called variable regions 1 through 5 (V1 through V5). Coreceptor usage of gp120 is determined mainly by the primary structure of the third variable region (V3) in the outer domain of gp120. The sequence of V3 determines which coreceptor, CCR5 and/or CXCR4 (corresponding to R5/macrophage, X4/T cell and R5X4/T cell and macrophage tropism), is used to trigger the fusion potential of the Env complex, and hence which cells the virus can infect. Binding to CCR5 involves a region adjacent in addition to V3.</text>
</comment>
<dbReference type="SUPFAM" id="SSF58069">
    <property type="entry name" value="Virus ectodomain"/>
    <property type="match status" value="1"/>
</dbReference>
<comment type="domain">
    <text evidence="33">The YXXL motif is involved in determining the exact site of viral release at the surface of infected mononuclear cells and promotes endocytosis. YXXL and di-leucine endocytosis motifs interact directly or indirectly with the clathrin adapter complexes, opperate independently, and their activities are not additive.</text>
</comment>
<feature type="region of interest" description="Fusion peptide" evidence="33">
    <location>
        <begin position="518"/>
        <end position="538"/>
    </location>
</feature>
<evidence type="ECO:0000256" key="2">
    <source>
        <dbReference type="ARBA" id="ARBA00004433"/>
    </source>
</evidence>
<dbReference type="GO" id="GO:0016020">
    <property type="term" value="C:membrane"/>
    <property type="evidence" value="ECO:0007669"/>
    <property type="project" value="UniProtKB-UniRule"/>
</dbReference>
<protein>
    <recommendedName>
        <fullName evidence="33">Envelope glycoprotein gp160</fullName>
    </recommendedName>
    <alternativeName>
        <fullName evidence="33">Env polyprotein</fullName>
    </alternativeName>
    <component>
        <recommendedName>
            <fullName evidence="33">Surface protein gp120</fullName>
            <shortName evidence="33">SU</shortName>
        </recommendedName>
        <alternativeName>
            <fullName evidence="33">Glycoprotein 120</fullName>
            <shortName evidence="33">gp120</shortName>
        </alternativeName>
    </component>
    <component>
        <recommendedName>
            <fullName evidence="33">Transmembrane protein gp41</fullName>
            <shortName evidence="33">TM</shortName>
        </recommendedName>
        <alternativeName>
            <fullName evidence="33">Glycoprotein 41</fullName>
            <shortName evidence="33">gp41</shortName>
        </alternativeName>
    </component>
</protein>
<dbReference type="SUPFAM" id="SSF56502">
    <property type="entry name" value="gp120 core"/>
    <property type="match status" value="2"/>
</dbReference>
<dbReference type="EMBL" id="JN562815">
    <property type="protein sequence ID" value="AEQ75999.1"/>
    <property type="molecule type" value="Genomic_RNA"/>
</dbReference>
<evidence type="ECO:0000256" key="21">
    <source>
        <dbReference type="ARBA" id="ARBA00022890"/>
    </source>
</evidence>
<dbReference type="Pfam" id="PF00516">
    <property type="entry name" value="GP120"/>
    <property type="match status" value="1"/>
</dbReference>
<evidence type="ECO:0000256" key="13">
    <source>
        <dbReference type="ARBA" id="ARBA00022685"/>
    </source>
</evidence>
<feature type="region of interest" description="Immunosuppression" evidence="33">
    <location>
        <begin position="580"/>
        <end position="598"/>
    </location>
</feature>
<dbReference type="FunFam" id="2.170.40.20:FF:000001">
    <property type="entry name" value="Envelope glycoprotein gp160"/>
    <property type="match status" value="1"/>
</dbReference>
<dbReference type="GO" id="GO:0019031">
    <property type="term" value="C:viral envelope"/>
    <property type="evidence" value="ECO:0007669"/>
    <property type="project" value="UniProtKB-KW"/>
</dbReference>
<accession>G8HDK3</accession>
<comment type="subcellular location">
    <molecule>Transmembrane protein gp41</molecule>
    <subcellularLocation>
        <location evidence="33">Virion membrane</location>
        <topology evidence="33">Single-pass type I membrane protein</topology>
    </subcellularLocation>
    <subcellularLocation>
        <location evidence="33">Host cell membrane</location>
        <topology evidence="33">Single-pass type I membrane protein</topology>
    </subcellularLocation>
    <subcellularLocation>
        <location evidence="33">Host endosome membrane</location>
        <topology evidence="33">Single-pass type I membrane protein</topology>
    </subcellularLocation>
    <text evidence="33">It is probably concentrated at the site of budding and incorporated into the virions possibly by contacts between the cytoplasmic tail of Env and the N-terminus of Gag.</text>
</comment>
<keyword evidence="10 33" id="KW-1165">Clathrin-mediated endocytosis of virus by host</keyword>
<evidence type="ECO:0000256" key="28">
    <source>
        <dbReference type="ARBA" id="ARBA00023180"/>
    </source>
</evidence>
<keyword evidence="26 33" id="KW-0564">Palmitate</keyword>
<dbReference type="FunFam" id="2.170.40.20:FF:000003">
    <property type="entry name" value="Envelope glycoprotein gp160"/>
    <property type="match status" value="1"/>
</dbReference>
<dbReference type="InterPro" id="IPR037527">
    <property type="entry name" value="Gp160"/>
</dbReference>
<feature type="short sequence motif" description="YXXL motif; contains endocytosis signal" evidence="33">
    <location>
        <begin position="718"/>
        <end position="721"/>
    </location>
</feature>
<comment type="domain">
    <text evidence="33">The CD4-binding region is targeted by the antibody b12.</text>
</comment>
<comment type="PTM">
    <text evidence="33">Palmitoylation of the transmembrane protein and of Env polyprotein (prior to its proteolytic cleavage) is essential for their association with host cell membrane lipid rafts. Palmitoylation is therefore required for envelope trafficking to classical lipid rafts, but not for viral replication.</text>
</comment>
<dbReference type="GO" id="GO:0020002">
    <property type="term" value="C:host cell plasma membrane"/>
    <property type="evidence" value="ECO:0007669"/>
    <property type="project" value="UniProtKB-SubCell"/>
</dbReference>
<feature type="compositionally biased region" description="Low complexity" evidence="35">
    <location>
        <begin position="137"/>
        <end position="153"/>
    </location>
</feature>